<feature type="modified residue" description="4-aspartylphosphate" evidence="3">
    <location>
        <position position="50"/>
    </location>
</feature>
<dbReference type="Proteomes" id="UP001596083">
    <property type="component" value="Unassembled WGS sequence"/>
</dbReference>
<dbReference type="PRINTS" id="PR00038">
    <property type="entry name" value="HTHLUXR"/>
</dbReference>
<dbReference type="Pfam" id="PF00072">
    <property type="entry name" value="Response_reg"/>
    <property type="match status" value="1"/>
</dbReference>
<dbReference type="EMBL" id="JBHSPB010000029">
    <property type="protein sequence ID" value="MFC5724529.1"/>
    <property type="molecule type" value="Genomic_DNA"/>
</dbReference>
<reference evidence="8" key="1">
    <citation type="journal article" date="2019" name="Int. J. Syst. Evol. Microbiol.">
        <title>The Global Catalogue of Microorganisms (GCM) 10K type strain sequencing project: providing services to taxonomists for standard genome sequencing and annotation.</title>
        <authorList>
            <consortium name="The Broad Institute Genomics Platform"/>
            <consortium name="The Broad Institute Genome Sequencing Center for Infectious Disease"/>
            <person name="Wu L."/>
            <person name="Ma J."/>
        </authorList>
    </citation>
    <scope>NUCLEOTIDE SEQUENCE [LARGE SCALE GENOMIC DNA]</scope>
    <source>
        <strain evidence="8">CGMCC 4.7304</strain>
    </source>
</reference>
<dbReference type="RefSeq" id="WP_390320989.1">
    <property type="nucleotide sequence ID" value="NZ_JBHSPB010000029.1"/>
</dbReference>
<keyword evidence="2" id="KW-0238">DNA-binding</keyword>
<evidence type="ECO:0000259" key="6">
    <source>
        <dbReference type="PROSITE" id="PS50110"/>
    </source>
</evidence>
<comment type="caution">
    <text evidence="7">The sequence shown here is derived from an EMBL/GenBank/DDBJ whole genome shotgun (WGS) entry which is preliminary data.</text>
</comment>
<accession>A0ABW0Z6T5</accession>
<dbReference type="CDD" id="cd17535">
    <property type="entry name" value="REC_NarL-like"/>
    <property type="match status" value="1"/>
</dbReference>
<dbReference type="PROSITE" id="PS00622">
    <property type="entry name" value="HTH_LUXR_1"/>
    <property type="match status" value="1"/>
</dbReference>
<organism evidence="7 8">
    <name type="scientific">Streptomyces gamaensis</name>
    <dbReference type="NCBI Taxonomy" id="1763542"/>
    <lineage>
        <taxon>Bacteria</taxon>
        <taxon>Bacillati</taxon>
        <taxon>Actinomycetota</taxon>
        <taxon>Actinomycetes</taxon>
        <taxon>Kitasatosporales</taxon>
        <taxon>Streptomycetaceae</taxon>
        <taxon>Streptomyces</taxon>
    </lineage>
</organism>
<dbReference type="InterPro" id="IPR058245">
    <property type="entry name" value="NreC/VraR/RcsB-like_REC"/>
</dbReference>
<dbReference type="PROSITE" id="PS50043">
    <property type="entry name" value="HTH_LUXR_2"/>
    <property type="match status" value="1"/>
</dbReference>
<evidence type="ECO:0000313" key="7">
    <source>
        <dbReference type="EMBL" id="MFC5724529.1"/>
    </source>
</evidence>
<feature type="domain" description="Response regulatory" evidence="6">
    <location>
        <begin position="1"/>
        <end position="115"/>
    </location>
</feature>
<gene>
    <name evidence="7" type="ORF">ACFP1Z_30680</name>
</gene>
<dbReference type="InterPro" id="IPR016032">
    <property type="entry name" value="Sig_transdc_resp-reg_C-effctor"/>
</dbReference>
<dbReference type="InterPro" id="IPR011006">
    <property type="entry name" value="CheY-like_superfamily"/>
</dbReference>
<sequence length="225" mass="24163">MLADDEEIVCEGLRAVLGAAEDIQVVATAGSGTEALTAVREHVPDVLVLDLDMPGMNGVAVARRLRETTPRPGVLILTAHSDDEMLAKAWRAGVCGFMLKSSSTADLLHAVRSVAAESAVLAPALVRTLMDRFAENNERRQTDFERRLETLSGRERGTVVGIARGLTNREIAQELGVAEGTIKAYVSRSLRKMKLHNRTQLAVQANRSLPVPPGPGDVMSTGRSS</sequence>
<evidence type="ECO:0000259" key="5">
    <source>
        <dbReference type="PROSITE" id="PS50043"/>
    </source>
</evidence>
<feature type="region of interest" description="Disordered" evidence="4">
    <location>
        <begin position="203"/>
        <end position="225"/>
    </location>
</feature>
<dbReference type="PROSITE" id="PS50110">
    <property type="entry name" value="RESPONSE_REGULATORY"/>
    <property type="match status" value="1"/>
</dbReference>
<keyword evidence="1 3" id="KW-0597">Phosphoprotein</keyword>
<dbReference type="SUPFAM" id="SSF52172">
    <property type="entry name" value="CheY-like"/>
    <property type="match status" value="1"/>
</dbReference>
<dbReference type="CDD" id="cd06170">
    <property type="entry name" value="LuxR_C_like"/>
    <property type="match status" value="1"/>
</dbReference>
<dbReference type="PANTHER" id="PTHR43214">
    <property type="entry name" value="TWO-COMPONENT RESPONSE REGULATOR"/>
    <property type="match status" value="1"/>
</dbReference>
<keyword evidence="8" id="KW-1185">Reference proteome</keyword>
<dbReference type="SMART" id="SM00421">
    <property type="entry name" value="HTH_LUXR"/>
    <property type="match status" value="1"/>
</dbReference>
<dbReference type="InterPro" id="IPR039420">
    <property type="entry name" value="WalR-like"/>
</dbReference>
<dbReference type="Pfam" id="PF00196">
    <property type="entry name" value="GerE"/>
    <property type="match status" value="1"/>
</dbReference>
<dbReference type="SUPFAM" id="SSF46894">
    <property type="entry name" value="C-terminal effector domain of the bipartite response regulators"/>
    <property type="match status" value="1"/>
</dbReference>
<evidence type="ECO:0000313" key="8">
    <source>
        <dbReference type="Proteomes" id="UP001596083"/>
    </source>
</evidence>
<dbReference type="InterPro" id="IPR001789">
    <property type="entry name" value="Sig_transdc_resp-reg_receiver"/>
</dbReference>
<evidence type="ECO:0000256" key="2">
    <source>
        <dbReference type="ARBA" id="ARBA00023125"/>
    </source>
</evidence>
<evidence type="ECO:0000256" key="4">
    <source>
        <dbReference type="SAM" id="MobiDB-lite"/>
    </source>
</evidence>
<feature type="domain" description="HTH luxR-type" evidence="5">
    <location>
        <begin position="145"/>
        <end position="209"/>
    </location>
</feature>
<protein>
    <submittedName>
        <fullName evidence="7">Response regulator</fullName>
    </submittedName>
</protein>
<dbReference type="PANTHER" id="PTHR43214:SF42">
    <property type="entry name" value="TRANSCRIPTIONAL REGULATORY PROTEIN DESR"/>
    <property type="match status" value="1"/>
</dbReference>
<dbReference type="SMART" id="SM00448">
    <property type="entry name" value="REC"/>
    <property type="match status" value="1"/>
</dbReference>
<name>A0ABW0Z6T5_9ACTN</name>
<dbReference type="Gene3D" id="3.40.50.2300">
    <property type="match status" value="1"/>
</dbReference>
<dbReference type="InterPro" id="IPR000792">
    <property type="entry name" value="Tscrpt_reg_LuxR_C"/>
</dbReference>
<proteinExistence type="predicted"/>
<evidence type="ECO:0000256" key="3">
    <source>
        <dbReference type="PROSITE-ProRule" id="PRU00169"/>
    </source>
</evidence>
<evidence type="ECO:0000256" key="1">
    <source>
        <dbReference type="ARBA" id="ARBA00022553"/>
    </source>
</evidence>